<dbReference type="RefSeq" id="WP_353290026.1">
    <property type="nucleotide sequence ID" value="NZ_BAABQM010000004.1"/>
</dbReference>
<evidence type="ECO:0000313" key="2">
    <source>
        <dbReference type="Proteomes" id="UP001449582"/>
    </source>
</evidence>
<dbReference type="EMBL" id="BAABQM010000004">
    <property type="protein sequence ID" value="GAA5414865.1"/>
    <property type="molecule type" value="Genomic_DNA"/>
</dbReference>
<dbReference type="Proteomes" id="UP001449582">
    <property type="component" value="Unassembled WGS sequence"/>
</dbReference>
<evidence type="ECO:0008006" key="3">
    <source>
        <dbReference type="Google" id="ProtNLM"/>
    </source>
</evidence>
<name>A0ABP9U6A1_9BACT</name>
<protein>
    <recommendedName>
        <fullName evidence="3">Transposase</fullName>
    </recommendedName>
</protein>
<proteinExistence type="predicted"/>
<reference evidence="1" key="1">
    <citation type="submission" date="2024-02" db="EMBL/GenBank/DDBJ databases">
        <title>Draft genome sequence of new strains in genus Ureaplasma.</title>
        <authorList>
            <person name="Nakajima Y."/>
            <person name="Segawa T."/>
        </authorList>
    </citation>
    <scope>NUCLEOTIDE SEQUENCE [LARGE SCALE GENOMIC DNA]</scope>
    <source>
        <strain evidence="1">OM1</strain>
    </source>
</reference>
<evidence type="ECO:0000313" key="1">
    <source>
        <dbReference type="EMBL" id="GAA5414865.1"/>
    </source>
</evidence>
<sequence length="242" mass="28123">MDKINLFFKNKKTNKHLFNSQGAYLSAAYSRYLGTKVEELYKKSRTPHTLSKREVSCPKCRGKLKIYHDNENDHYYKCDKCNHLMSFSEYQKRFITKNWDTQIKNGITLYSWDGTCPNCGQVNPFLSYCINENFGTEELCEYDPILLGCVPKLDGFIMKMCRAINKFPNTKGELSARIFCSKCDAPVPYRSLIDSFLSQKTLDVEFVIKKEILINKLNLYPEDVSRTMNYLVLLNQNAETDA</sequence>
<comment type="caution">
    <text evidence="1">The sequence shown here is derived from an EMBL/GenBank/DDBJ whole genome shotgun (WGS) entry which is preliminary data.</text>
</comment>
<gene>
    <name evidence="1" type="ORF">UREOM_5760</name>
</gene>
<accession>A0ABP9U6A1</accession>
<keyword evidence="2" id="KW-1185">Reference proteome</keyword>
<organism evidence="1 2">
    <name type="scientific">Ureaplasma ceti</name>
    <dbReference type="NCBI Taxonomy" id="3119530"/>
    <lineage>
        <taxon>Bacteria</taxon>
        <taxon>Bacillati</taxon>
        <taxon>Mycoplasmatota</taxon>
        <taxon>Mycoplasmoidales</taxon>
        <taxon>Mycoplasmoidaceae</taxon>
        <taxon>Ureaplasma</taxon>
    </lineage>
</organism>